<evidence type="ECO:0000313" key="4">
    <source>
        <dbReference type="Proteomes" id="UP000241203"/>
    </source>
</evidence>
<evidence type="ECO:0000313" key="5">
    <source>
        <dbReference type="Proteomes" id="UP000268291"/>
    </source>
</evidence>
<accession>A0A2P8H195</accession>
<evidence type="ECO:0000313" key="3">
    <source>
        <dbReference type="EMBL" id="RUQ85663.1"/>
    </source>
</evidence>
<dbReference type="InterPro" id="IPR025443">
    <property type="entry name" value="DUF4307"/>
</dbReference>
<name>A0A2P8H195_9MICO</name>
<sequence length="143" mass="15570">MTDTQMAHESDLDARYGRSTRSRRVEKRVLWTLGGIIAVVFGAWVVLVAFDGTSASLETNDVAHEIVDEHSVRVSFSLNVAPGTATTCAVQALNEDHAIVGWKIVEIPPSEDRNRVISETVLTSQQSNTGLVYSCWLPGDPSS</sequence>
<dbReference type="RefSeq" id="WP_106564780.1">
    <property type="nucleotide sequence ID" value="NZ_PYAU01000001.1"/>
</dbReference>
<organism evidence="2 4">
    <name type="scientific">Labedella gwakjiensis</name>
    <dbReference type="NCBI Taxonomy" id="390269"/>
    <lineage>
        <taxon>Bacteria</taxon>
        <taxon>Bacillati</taxon>
        <taxon>Actinomycetota</taxon>
        <taxon>Actinomycetes</taxon>
        <taxon>Micrococcales</taxon>
        <taxon>Microbacteriaceae</taxon>
        <taxon>Labedella</taxon>
    </lineage>
</organism>
<keyword evidence="1" id="KW-0472">Membrane</keyword>
<keyword evidence="1" id="KW-1133">Transmembrane helix</keyword>
<reference evidence="2 4" key="1">
    <citation type="submission" date="2018-03" db="EMBL/GenBank/DDBJ databases">
        <title>Genomic Encyclopedia of Archaeal and Bacterial Type Strains, Phase II (KMG-II): from individual species to whole genera.</title>
        <authorList>
            <person name="Goeker M."/>
        </authorList>
    </citation>
    <scope>NUCLEOTIDE SEQUENCE [LARGE SCALE GENOMIC DNA]</scope>
    <source>
        <strain evidence="2 4">DSM 21548</strain>
    </source>
</reference>
<dbReference type="Proteomes" id="UP000268291">
    <property type="component" value="Unassembled WGS sequence"/>
</dbReference>
<dbReference type="EMBL" id="RZGY01000001">
    <property type="protein sequence ID" value="RUQ85663.1"/>
    <property type="molecule type" value="Genomic_DNA"/>
</dbReference>
<evidence type="ECO:0000313" key="2">
    <source>
        <dbReference type="EMBL" id="PSL39983.1"/>
    </source>
</evidence>
<feature type="transmembrane region" description="Helical" evidence="1">
    <location>
        <begin position="29"/>
        <end position="50"/>
    </location>
</feature>
<dbReference type="AlphaFoldDB" id="A0A2P8H195"/>
<dbReference type="EMBL" id="PYAU01000001">
    <property type="protein sequence ID" value="PSL39983.1"/>
    <property type="molecule type" value="Genomic_DNA"/>
</dbReference>
<dbReference type="Proteomes" id="UP000241203">
    <property type="component" value="Unassembled WGS sequence"/>
</dbReference>
<keyword evidence="1" id="KW-0812">Transmembrane</keyword>
<gene>
    <name evidence="2" type="ORF">CLV49_3638</name>
    <name evidence="3" type="ORF">ELQ93_01080</name>
</gene>
<proteinExistence type="predicted"/>
<dbReference type="Pfam" id="PF14155">
    <property type="entry name" value="DUF4307"/>
    <property type="match status" value="1"/>
</dbReference>
<evidence type="ECO:0000256" key="1">
    <source>
        <dbReference type="SAM" id="Phobius"/>
    </source>
</evidence>
<reference evidence="3 5" key="2">
    <citation type="submission" date="2018-12" db="EMBL/GenBank/DDBJ databases">
        <authorList>
            <person name="hu s."/>
            <person name="Xu Y."/>
            <person name="Xu B."/>
            <person name="Li F."/>
        </authorList>
    </citation>
    <scope>NUCLEOTIDE SEQUENCE [LARGE SCALE GENOMIC DNA]</scope>
    <source>
        <strain evidence="3 5">KSW2-17</strain>
    </source>
</reference>
<protein>
    <submittedName>
        <fullName evidence="3">DUF4307 domain-containing protein</fullName>
    </submittedName>
    <submittedName>
        <fullName evidence="2">Uncharacterized protein DUF4307</fullName>
    </submittedName>
</protein>
<dbReference type="OrthoDB" id="4793644at2"/>
<comment type="caution">
    <text evidence="2">The sequence shown here is derived from an EMBL/GenBank/DDBJ whole genome shotgun (WGS) entry which is preliminary data.</text>
</comment>
<keyword evidence="5" id="KW-1185">Reference proteome</keyword>